<dbReference type="EMBL" id="UOGE01000070">
    <property type="protein sequence ID" value="VAX21915.1"/>
    <property type="molecule type" value="Genomic_DNA"/>
</dbReference>
<feature type="transmembrane region" description="Helical" evidence="1">
    <location>
        <begin position="46"/>
        <end position="68"/>
    </location>
</feature>
<reference evidence="2" key="1">
    <citation type="submission" date="2018-06" db="EMBL/GenBank/DDBJ databases">
        <authorList>
            <person name="Zhirakovskaya E."/>
        </authorList>
    </citation>
    <scope>NUCLEOTIDE SEQUENCE</scope>
</reference>
<evidence type="ECO:0000313" key="2">
    <source>
        <dbReference type="EMBL" id="VAX21915.1"/>
    </source>
</evidence>
<organism evidence="2">
    <name type="scientific">hydrothermal vent metagenome</name>
    <dbReference type="NCBI Taxonomy" id="652676"/>
    <lineage>
        <taxon>unclassified sequences</taxon>
        <taxon>metagenomes</taxon>
        <taxon>ecological metagenomes</taxon>
    </lineage>
</organism>
<feature type="transmembrane region" description="Helical" evidence="1">
    <location>
        <begin position="7"/>
        <end position="26"/>
    </location>
</feature>
<gene>
    <name evidence="2" type="ORF">MNBD_NITROSPINAE02-1127</name>
</gene>
<evidence type="ECO:0000256" key="1">
    <source>
        <dbReference type="SAM" id="Phobius"/>
    </source>
</evidence>
<dbReference type="AlphaFoldDB" id="A0A3B1CS94"/>
<name>A0A3B1CS94_9ZZZZ</name>
<keyword evidence="1" id="KW-1133">Transmembrane helix</keyword>
<keyword evidence="1" id="KW-0472">Membrane</keyword>
<protein>
    <submittedName>
        <fullName evidence="2">Uncharacterized protein</fullName>
    </submittedName>
</protein>
<keyword evidence="1" id="KW-0812">Transmembrane</keyword>
<accession>A0A3B1CS94</accession>
<sequence>MDEATARLVLTLGLGFVATLILTFYWDHLAKLSEKIFPDPEKRFKIFVIFLIMSIALVGAFVSIVKMFRMIDILTR</sequence>
<proteinExistence type="predicted"/>